<dbReference type="SUPFAM" id="SSF52540">
    <property type="entry name" value="P-loop containing nucleoside triphosphate hydrolases"/>
    <property type="match status" value="1"/>
</dbReference>
<feature type="coiled-coil region" evidence="7">
    <location>
        <begin position="477"/>
        <end position="543"/>
    </location>
</feature>
<dbReference type="AlphaFoldDB" id="A0A8C6QLQ2"/>
<protein>
    <submittedName>
        <fullName evidence="9">Guanylate-binding protein 6-like</fullName>
    </submittedName>
</protein>
<dbReference type="Pfam" id="PF02841">
    <property type="entry name" value="GBP_C"/>
    <property type="match status" value="1"/>
</dbReference>
<gene>
    <name evidence="9" type="primary">LOC103748844</name>
</gene>
<evidence type="ECO:0000256" key="5">
    <source>
        <dbReference type="ARBA" id="ARBA00023134"/>
    </source>
</evidence>
<dbReference type="CDD" id="cd01851">
    <property type="entry name" value="GBP"/>
    <property type="match status" value="1"/>
</dbReference>
<evidence type="ECO:0000259" key="8">
    <source>
        <dbReference type="PROSITE" id="PS51715"/>
    </source>
</evidence>
<dbReference type="PROSITE" id="PS51715">
    <property type="entry name" value="G_GB1_RHD3"/>
    <property type="match status" value="1"/>
</dbReference>
<dbReference type="GO" id="GO:0071346">
    <property type="term" value="P:cellular response to type II interferon"/>
    <property type="evidence" value="ECO:0007669"/>
    <property type="project" value="UniProtKB-ARBA"/>
</dbReference>
<dbReference type="Gene3D" id="3.40.50.300">
    <property type="entry name" value="P-loop containing nucleotide triphosphate hydrolases"/>
    <property type="match status" value="1"/>
</dbReference>
<name>A0A8C6QLQ2_NANGA</name>
<keyword evidence="5" id="KW-0342">GTP-binding</keyword>
<comment type="similarity">
    <text evidence="6">Belongs to the TRAFAC class dynamin-like GTPase superfamily. GB1/RHD3 GTPase family.</text>
</comment>
<reference evidence="9" key="2">
    <citation type="submission" date="2025-09" db="UniProtKB">
        <authorList>
            <consortium name="Ensembl"/>
        </authorList>
    </citation>
    <scope>IDENTIFICATION</scope>
</reference>
<dbReference type="Pfam" id="PF02263">
    <property type="entry name" value="GBP"/>
    <property type="match status" value="1"/>
</dbReference>
<evidence type="ECO:0000256" key="6">
    <source>
        <dbReference type="PROSITE-ProRule" id="PRU01052"/>
    </source>
</evidence>
<evidence type="ECO:0000256" key="4">
    <source>
        <dbReference type="ARBA" id="ARBA00022859"/>
    </source>
</evidence>
<keyword evidence="4" id="KW-0391">Immunity</keyword>
<dbReference type="CDD" id="cd16269">
    <property type="entry name" value="GBP_C"/>
    <property type="match status" value="1"/>
</dbReference>
<reference evidence="9" key="1">
    <citation type="submission" date="2025-08" db="UniProtKB">
        <authorList>
            <consortium name="Ensembl"/>
        </authorList>
    </citation>
    <scope>IDENTIFICATION</scope>
</reference>
<keyword evidence="7" id="KW-0175">Coiled coil</keyword>
<evidence type="ECO:0000313" key="10">
    <source>
        <dbReference type="Proteomes" id="UP000694381"/>
    </source>
</evidence>
<evidence type="ECO:0000313" key="9">
    <source>
        <dbReference type="Ensembl" id="ENSNGAP00000005323.1"/>
    </source>
</evidence>
<sequence length="577" mass="66479">MASESTGYPVAPTCLVDYRNGQLSINKDSLRTLQKIAEPVVAVAIVGLYNKGKSYLMNLLAEENIGFLLLDPTIESDTKGIWIWNMPHTFKPNHRFVLLSVEGLGDGEKGDPKSDSWLFTLAVLLSSTLIYNSVSSITDEALEQLHYVTELTELIRVKSAPSPDGVKDAVEFMSFFPDFIWTLLDFTLELETAGRPVTEDEYLEKALKLIPGDSLRVQNANKSRECIRRFFPKRKCFVFDPPTYPQELQVYREEDLEIPLDSKFQKQSKNFSSYIFTHAKTKTLRGGMEVSGEWMGTLVEAYVNAINSGMIPCLENAVTTLARSQNSEAVEKAAKHYTECFVQKWIPDINRYQEVLDVHAACEREAIAVFMEHSFKDDKQEFQKRMLVEFLLMTEGPSYSYCRNQLDRLSKALKKGISKGNFSVPGGHKLYKESKEKIEQEYWQLCSKGTDARELFQRFLKLEIAKEKTILQADTILSDEEKAMAVEQAKTEAAENKQELLRQCEQEHQHWVKVREKSLKENIEQLKRKLERERDRLVREMSVMVAYKLQLQKDFLEEGFEKKFEEMGTEINYLKNM</sequence>
<dbReference type="FunFam" id="1.20.1000.10:FF:000001">
    <property type="entry name" value="Guanylate binding protein 1"/>
    <property type="match status" value="1"/>
</dbReference>
<evidence type="ECO:0000256" key="1">
    <source>
        <dbReference type="ARBA" id="ARBA00022588"/>
    </source>
</evidence>
<organism evidence="9 10">
    <name type="scientific">Nannospalax galili</name>
    <name type="common">Northern Israeli blind subterranean mole rat</name>
    <name type="synonym">Spalax galili</name>
    <dbReference type="NCBI Taxonomy" id="1026970"/>
    <lineage>
        <taxon>Eukaryota</taxon>
        <taxon>Metazoa</taxon>
        <taxon>Chordata</taxon>
        <taxon>Craniata</taxon>
        <taxon>Vertebrata</taxon>
        <taxon>Euteleostomi</taxon>
        <taxon>Mammalia</taxon>
        <taxon>Eutheria</taxon>
        <taxon>Euarchontoglires</taxon>
        <taxon>Glires</taxon>
        <taxon>Rodentia</taxon>
        <taxon>Myomorpha</taxon>
        <taxon>Muroidea</taxon>
        <taxon>Spalacidae</taxon>
        <taxon>Spalacinae</taxon>
        <taxon>Nannospalax</taxon>
    </lineage>
</organism>
<evidence type="ECO:0000256" key="3">
    <source>
        <dbReference type="ARBA" id="ARBA00022801"/>
    </source>
</evidence>
<keyword evidence="2" id="KW-0547">Nucleotide-binding</keyword>
<dbReference type="Ensembl" id="ENSNGAT00000009108.1">
    <property type="protein sequence ID" value="ENSNGAP00000005323.1"/>
    <property type="gene ID" value="ENSNGAG00000007482.1"/>
</dbReference>
<dbReference type="SUPFAM" id="SSF48340">
    <property type="entry name" value="Interferon-induced guanylate-binding protein 1 (GBP1), C-terminal domain"/>
    <property type="match status" value="1"/>
</dbReference>
<dbReference type="GO" id="GO:0031347">
    <property type="term" value="P:regulation of defense response"/>
    <property type="evidence" value="ECO:0007669"/>
    <property type="project" value="UniProtKB-ARBA"/>
</dbReference>
<dbReference type="InterPro" id="IPR003191">
    <property type="entry name" value="Guanylate-bd/ATL_C"/>
</dbReference>
<dbReference type="InterPro" id="IPR036543">
    <property type="entry name" value="Guanylate-bd_C_sf"/>
</dbReference>
<dbReference type="GeneTree" id="ENSGT00940000154265"/>
<accession>A0A8C6QLQ2</accession>
<proteinExistence type="inferred from homology"/>
<dbReference type="InterPro" id="IPR027417">
    <property type="entry name" value="P-loop_NTPase"/>
</dbReference>
<dbReference type="Gene3D" id="1.20.1000.10">
    <property type="entry name" value="Guanylate-binding protein, C-terminal domain"/>
    <property type="match status" value="1"/>
</dbReference>
<evidence type="ECO:0000256" key="7">
    <source>
        <dbReference type="SAM" id="Coils"/>
    </source>
</evidence>
<dbReference type="GO" id="GO:0005525">
    <property type="term" value="F:GTP binding"/>
    <property type="evidence" value="ECO:0007669"/>
    <property type="project" value="UniProtKB-KW"/>
</dbReference>
<dbReference type="Proteomes" id="UP000694381">
    <property type="component" value="Unassembled WGS sequence"/>
</dbReference>
<keyword evidence="3" id="KW-0378">Hydrolase</keyword>
<evidence type="ECO:0000256" key="2">
    <source>
        <dbReference type="ARBA" id="ARBA00022741"/>
    </source>
</evidence>
<dbReference type="InterPro" id="IPR030386">
    <property type="entry name" value="G_GB1_RHD3_dom"/>
</dbReference>
<keyword evidence="10" id="KW-1185">Reference proteome</keyword>
<feature type="domain" description="GB1/RHD3-type G" evidence="8">
    <location>
        <begin position="37"/>
        <end position="280"/>
    </location>
</feature>
<dbReference type="GO" id="GO:0003924">
    <property type="term" value="F:GTPase activity"/>
    <property type="evidence" value="ECO:0007669"/>
    <property type="project" value="InterPro"/>
</dbReference>
<dbReference type="InterPro" id="IPR037684">
    <property type="entry name" value="GBP_C"/>
</dbReference>
<keyword evidence="1" id="KW-0399">Innate immunity</keyword>
<dbReference type="PANTHER" id="PTHR10751">
    <property type="entry name" value="GUANYLATE BINDING PROTEIN"/>
    <property type="match status" value="1"/>
</dbReference>
<dbReference type="InterPro" id="IPR015894">
    <property type="entry name" value="Guanylate-bd_N"/>
</dbReference>
<dbReference type="FunFam" id="3.40.50.300:FF:000422">
    <property type="entry name" value="Guanylate-binding protein 1"/>
    <property type="match status" value="1"/>
</dbReference>